<dbReference type="GO" id="GO:0016491">
    <property type="term" value="F:oxidoreductase activity"/>
    <property type="evidence" value="ECO:0007669"/>
    <property type="project" value="UniProtKB-KW"/>
</dbReference>
<gene>
    <name evidence="4" type="ORF">PG2T_13400</name>
</gene>
<organism evidence="4 5">
    <name type="scientific">Immundisolibacter cernigliae</name>
    <dbReference type="NCBI Taxonomy" id="1810504"/>
    <lineage>
        <taxon>Bacteria</taxon>
        <taxon>Pseudomonadati</taxon>
        <taxon>Pseudomonadota</taxon>
        <taxon>Gammaproteobacteria</taxon>
        <taxon>Immundisolibacterales</taxon>
        <taxon>Immundisolibacteraceae</taxon>
        <taxon>Immundisolibacter</taxon>
    </lineage>
</organism>
<dbReference type="SUPFAM" id="SSF53659">
    <property type="entry name" value="Isocitrate/Isopropylmalate dehydrogenase-like"/>
    <property type="match status" value="1"/>
</dbReference>
<dbReference type="KEGG" id="gbi:PG2T_13400"/>
<accession>A0A1B1YWD7</accession>
<dbReference type="EMBL" id="CP014671">
    <property type="protein sequence ID" value="ANX05072.1"/>
    <property type="molecule type" value="Genomic_DNA"/>
</dbReference>
<evidence type="ECO:0000313" key="4">
    <source>
        <dbReference type="EMBL" id="ANX05072.1"/>
    </source>
</evidence>
<dbReference type="GO" id="GO:0046872">
    <property type="term" value="F:metal ion binding"/>
    <property type="evidence" value="ECO:0007669"/>
    <property type="project" value="UniProtKB-KW"/>
</dbReference>
<dbReference type="STRING" id="1810504.PG2T_13400"/>
<protein>
    <recommendedName>
        <fullName evidence="6">4-hydroxythreonine-4-phosphate dehydrogenase</fullName>
    </recommendedName>
</protein>
<dbReference type="OrthoDB" id="9801783at2"/>
<dbReference type="PANTHER" id="PTHR30004">
    <property type="entry name" value="4-HYDROXYTHREONINE-4-PHOSPHATE DEHYDROGENASE"/>
    <property type="match status" value="1"/>
</dbReference>
<proteinExistence type="predicted"/>
<keyword evidence="2" id="KW-0560">Oxidoreductase</keyword>
<keyword evidence="3" id="KW-0520">NAD</keyword>
<dbReference type="GO" id="GO:0051287">
    <property type="term" value="F:NAD binding"/>
    <property type="evidence" value="ECO:0007669"/>
    <property type="project" value="InterPro"/>
</dbReference>
<dbReference type="InParanoid" id="A0A1B1YWD7"/>
<dbReference type="RefSeq" id="WP_068806521.1">
    <property type="nucleotide sequence ID" value="NZ_CP014671.1"/>
</dbReference>
<evidence type="ECO:0000256" key="3">
    <source>
        <dbReference type="ARBA" id="ARBA00023027"/>
    </source>
</evidence>
<name>A0A1B1YWD7_9GAMM</name>
<dbReference type="Proteomes" id="UP000092952">
    <property type="component" value="Chromosome"/>
</dbReference>
<dbReference type="Gene3D" id="3.40.718.10">
    <property type="entry name" value="Isopropylmalate Dehydrogenase"/>
    <property type="match status" value="1"/>
</dbReference>
<evidence type="ECO:0000256" key="1">
    <source>
        <dbReference type="ARBA" id="ARBA00022723"/>
    </source>
</evidence>
<sequence>MTPVVATVIGDPCGVGPEVVLKALATGQPQAMSRPLLIGSLAALEKTRAACGIDIALRAVADSVDARYQPGVIDVLDQVPLDPAQLVFGRASAACGEAVLHWLETAERLGRAGVVQASIMAPIDSTAIRLTGKLKELDDLQPAGTWLLRVSDGLRVVPIAEHVLMRDVPATVTQANVLALLRLLDDTLKRFGLAQPRIAVAGLNPHAMGPEDREQIAPAVEQARAEGIDASGPVSPDAVFRQCIEGRHDAVVSMYHDQGQIAVKTAVFEGACSIYIGLPYVHLSIPHGSAYDIAGKGIAQHKSMLSAMLTAAALAAGRGFL</sequence>
<dbReference type="Pfam" id="PF04166">
    <property type="entry name" value="PdxA"/>
    <property type="match status" value="1"/>
</dbReference>
<keyword evidence="5" id="KW-1185">Reference proteome</keyword>
<evidence type="ECO:0008006" key="6">
    <source>
        <dbReference type="Google" id="ProtNLM"/>
    </source>
</evidence>
<evidence type="ECO:0000313" key="5">
    <source>
        <dbReference type="Proteomes" id="UP000092952"/>
    </source>
</evidence>
<dbReference type="PANTHER" id="PTHR30004:SF6">
    <property type="entry name" value="D-THREONATE 4-PHOSPHATE DEHYDROGENASE"/>
    <property type="match status" value="1"/>
</dbReference>
<evidence type="ECO:0000256" key="2">
    <source>
        <dbReference type="ARBA" id="ARBA00023002"/>
    </source>
</evidence>
<reference evidence="5" key="1">
    <citation type="submission" date="2016-03" db="EMBL/GenBank/DDBJ databases">
        <title>Complete genome sequence of Solimmundus cernigliae, representing a novel lineage of polycyclic aromatic hydrocarbon degraders within the Gammaproteobacteria.</title>
        <authorList>
            <person name="Singleton D.R."/>
            <person name="Dickey A.N."/>
            <person name="Scholl E.H."/>
            <person name="Wright F.A."/>
            <person name="Aitken M.D."/>
        </authorList>
    </citation>
    <scope>NUCLEOTIDE SEQUENCE [LARGE SCALE GENOMIC DNA]</scope>
    <source>
        <strain evidence="5">TR3.2</strain>
    </source>
</reference>
<keyword evidence="1" id="KW-0479">Metal-binding</keyword>
<dbReference type="InterPro" id="IPR005255">
    <property type="entry name" value="PdxA_fam"/>
</dbReference>
<dbReference type="AlphaFoldDB" id="A0A1B1YWD7"/>